<evidence type="ECO:0000313" key="2">
    <source>
        <dbReference type="EMBL" id="MQL87560.1"/>
    </source>
</evidence>
<sequence length="226" mass="24277">MLSGSRTPSPVLQSTTTPRFDLLVLAKTVTRECVCLVFLGERSRRQHACVDGDRGGSSAGAAAATAEDCGNHVGFQQVQIAVMMCVGEKKEEDAKGLHGAGRVVMSCKRHVWGLGSPVYMEEEGETDVTHKRDCPEKGGKIQQHVGESSLVVGFVPSSDVVWVIHSFSEALEPQVSLSTTNHKVFGQPVQLIASPHTNPKLIWGSTRSQGDTGEKGERKTTQEPAV</sequence>
<reference evidence="2" key="1">
    <citation type="submission" date="2017-07" db="EMBL/GenBank/DDBJ databases">
        <title>Taro Niue Genome Assembly and Annotation.</title>
        <authorList>
            <person name="Atibalentja N."/>
            <person name="Keating K."/>
            <person name="Fields C.J."/>
        </authorList>
    </citation>
    <scope>NUCLEOTIDE SEQUENCE</scope>
    <source>
        <strain evidence="2">Niue_2</strain>
        <tissue evidence="2">Leaf</tissue>
    </source>
</reference>
<comment type="caution">
    <text evidence="2">The sequence shown here is derived from an EMBL/GenBank/DDBJ whole genome shotgun (WGS) entry which is preliminary data.</text>
</comment>
<dbReference type="EMBL" id="NMUH01000987">
    <property type="protein sequence ID" value="MQL87560.1"/>
    <property type="molecule type" value="Genomic_DNA"/>
</dbReference>
<feature type="region of interest" description="Disordered" evidence="1">
    <location>
        <begin position="196"/>
        <end position="226"/>
    </location>
</feature>
<feature type="compositionally biased region" description="Basic and acidic residues" evidence="1">
    <location>
        <begin position="212"/>
        <end position="226"/>
    </location>
</feature>
<evidence type="ECO:0000256" key="1">
    <source>
        <dbReference type="SAM" id="MobiDB-lite"/>
    </source>
</evidence>
<keyword evidence="3" id="KW-1185">Reference proteome</keyword>
<dbReference type="AlphaFoldDB" id="A0A843V157"/>
<accession>A0A843V157</accession>
<dbReference type="Proteomes" id="UP000652761">
    <property type="component" value="Unassembled WGS sequence"/>
</dbReference>
<proteinExistence type="predicted"/>
<name>A0A843V157_COLES</name>
<protein>
    <submittedName>
        <fullName evidence="2">Uncharacterized protein</fullName>
    </submittedName>
</protein>
<evidence type="ECO:0000313" key="3">
    <source>
        <dbReference type="Proteomes" id="UP000652761"/>
    </source>
</evidence>
<gene>
    <name evidence="2" type="ORF">Taro_020114</name>
</gene>
<organism evidence="2 3">
    <name type="scientific">Colocasia esculenta</name>
    <name type="common">Wild taro</name>
    <name type="synonym">Arum esculentum</name>
    <dbReference type="NCBI Taxonomy" id="4460"/>
    <lineage>
        <taxon>Eukaryota</taxon>
        <taxon>Viridiplantae</taxon>
        <taxon>Streptophyta</taxon>
        <taxon>Embryophyta</taxon>
        <taxon>Tracheophyta</taxon>
        <taxon>Spermatophyta</taxon>
        <taxon>Magnoliopsida</taxon>
        <taxon>Liliopsida</taxon>
        <taxon>Araceae</taxon>
        <taxon>Aroideae</taxon>
        <taxon>Colocasieae</taxon>
        <taxon>Colocasia</taxon>
    </lineage>
</organism>